<proteinExistence type="predicted"/>
<reference evidence="4" key="1">
    <citation type="journal article" date="2016" name="Genome Announc.">
        <title>Draft Genome Sequences of Methanobrevibacter curvatus DSM11111, Methanobrevibacter cuticularis DSM11139, Methanobrevibacter filiformis DSM11501, and Methanobrevibacter oralis DSM7256.</title>
        <authorList>
            <person name="Poehlein A."/>
            <person name="Seedorf H."/>
        </authorList>
    </citation>
    <scope>NUCLEOTIDE SEQUENCE [LARGE SCALE GENOMIC DNA]</scope>
    <source>
        <strain evidence="4">DSM 7256 / JCM 30027 / ZR</strain>
    </source>
</reference>
<feature type="domain" description="HTH arsR-type" evidence="1">
    <location>
        <begin position="20"/>
        <end position="62"/>
    </location>
</feature>
<dbReference type="InterPro" id="IPR036390">
    <property type="entry name" value="WH_DNA-bd_sf"/>
</dbReference>
<evidence type="ECO:0000259" key="1">
    <source>
        <dbReference type="Pfam" id="PF01022"/>
    </source>
</evidence>
<dbReference type="Proteomes" id="UP000077428">
    <property type="component" value="Unassembled WGS sequence"/>
</dbReference>
<dbReference type="GO" id="GO:0003700">
    <property type="term" value="F:DNA-binding transcription factor activity"/>
    <property type="evidence" value="ECO:0007669"/>
    <property type="project" value="InterPro"/>
</dbReference>
<feature type="domain" description="Methanogenesis regulatory protein FilR1 middle" evidence="2">
    <location>
        <begin position="131"/>
        <end position="260"/>
    </location>
</feature>
<dbReference type="STRING" id="66851.MBORA_04550"/>
<comment type="caution">
    <text evidence="3">The sequence shown here is derived from an EMBL/GenBank/DDBJ whole genome shotgun (WGS) entry which is preliminary data.</text>
</comment>
<dbReference type="SUPFAM" id="SSF46785">
    <property type="entry name" value="Winged helix' DNA-binding domain"/>
    <property type="match status" value="1"/>
</dbReference>
<evidence type="ECO:0000313" key="3">
    <source>
        <dbReference type="EMBL" id="KZX13547.1"/>
    </source>
</evidence>
<gene>
    <name evidence="3" type="ORF">MBORA_04550</name>
</gene>
<evidence type="ECO:0000259" key="2">
    <source>
        <dbReference type="Pfam" id="PF08350"/>
    </source>
</evidence>
<protein>
    <recommendedName>
        <fullName evidence="5">Methanogenesis regulatory protein FilR1 middle domain-containing protein</fullName>
    </recommendedName>
</protein>
<organism evidence="3 4">
    <name type="scientific">Methanobrevibacter oralis</name>
    <dbReference type="NCBI Taxonomy" id="66851"/>
    <lineage>
        <taxon>Archaea</taxon>
        <taxon>Methanobacteriati</taxon>
        <taxon>Methanobacteriota</taxon>
        <taxon>Methanomada group</taxon>
        <taxon>Methanobacteria</taxon>
        <taxon>Methanobacteriales</taxon>
        <taxon>Methanobacteriaceae</taxon>
        <taxon>Methanobrevibacter</taxon>
    </lineage>
</organism>
<dbReference type="RefSeq" id="WP_042691274.1">
    <property type="nucleotide sequence ID" value="NZ_CABMAB010000002.1"/>
</dbReference>
<dbReference type="InterPro" id="IPR011991">
    <property type="entry name" value="ArsR-like_HTH"/>
</dbReference>
<sequence length="263" mass="30377">MSAENKNITNEIKFLAKSGIRLKILKELNMQPSSVKELVRKTNITYSSISSNLTKLEKNGHVIKIDNAFHLNSITKIYLKTLMDFKMSIELINEFNDLWDKHNLTPININSLRNITDLKDSKLIEATPIDIYRTHNTIKNHLNQTATIKAIFPYLHPDYPELIENTLKNGGNVDLIINRELLKEILINIDKNLRKESVKNQNLKIFSHKHEINLYLAICDTTMNLGLFKNDGSFDQNRILTSNNLKAIKWADDLFENMKESIS</sequence>
<dbReference type="InterPro" id="IPR001845">
    <property type="entry name" value="HTH_ArsR_DNA-bd_dom"/>
</dbReference>
<dbReference type="InterPro" id="IPR013561">
    <property type="entry name" value="FilR1_middle_dom"/>
</dbReference>
<dbReference type="PATRIC" id="fig|66851.6.peg.520"/>
<evidence type="ECO:0000313" key="4">
    <source>
        <dbReference type="Proteomes" id="UP000077428"/>
    </source>
</evidence>
<dbReference type="Pfam" id="PF08350">
    <property type="entry name" value="FilR1_middle"/>
    <property type="match status" value="1"/>
</dbReference>
<dbReference type="CDD" id="cd00090">
    <property type="entry name" value="HTH_ARSR"/>
    <property type="match status" value="1"/>
</dbReference>
<name>A0A166CE41_METOA</name>
<dbReference type="EMBL" id="LWMU01000048">
    <property type="protein sequence ID" value="KZX13547.1"/>
    <property type="molecule type" value="Genomic_DNA"/>
</dbReference>
<accession>A0A166CE41</accession>
<dbReference type="InterPro" id="IPR016490">
    <property type="entry name" value="Tscrpt_reg_HTH_AF0396-typ3"/>
</dbReference>
<dbReference type="AlphaFoldDB" id="A0A166CE41"/>
<dbReference type="InterPro" id="IPR036388">
    <property type="entry name" value="WH-like_DNA-bd_sf"/>
</dbReference>
<dbReference type="PIRSF" id="PIRSF006692">
    <property type="entry name" value="TF_HTH_AF0396_prd"/>
    <property type="match status" value="1"/>
</dbReference>
<evidence type="ECO:0008006" key="5">
    <source>
        <dbReference type="Google" id="ProtNLM"/>
    </source>
</evidence>
<keyword evidence="4" id="KW-1185">Reference proteome</keyword>
<dbReference type="Pfam" id="PF01022">
    <property type="entry name" value="HTH_5"/>
    <property type="match status" value="1"/>
</dbReference>
<dbReference type="OrthoDB" id="11410at2157"/>
<dbReference type="Gene3D" id="1.10.10.10">
    <property type="entry name" value="Winged helix-like DNA-binding domain superfamily/Winged helix DNA-binding domain"/>
    <property type="match status" value="1"/>
</dbReference>